<name>A0A427TSN3_9BACI</name>
<protein>
    <submittedName>
        <fullName evidence="1">DUF4912 domain-containing protein</fullName>
    </submittedName>
</protein>
<dbReference type="Pfam" id="PF16258">
    <property type="entry name" value="DUF4912"/>
    <property type="match status" value="1"/>
</dbReference>
<reference evidence="2" key="1">
    <citation type="submission" date="2018-12" db="EMBL/GenBank/DDBJ databases">
        <title>Bacillus chawlae sp. nov., Bacillus glennii sp. nov., and Bacillus saganii sp. nov. Isolated from the Vehicle Assembly Building at Kennedy Space Center where the Viking Spacecraft were Assembled.</title>
        <authorList>
            <person name="Seuylemezian A."/>
            <person name="Vaishampayan P."/>
        </authorList>
    </citation>
    <scope>NUCLEOTIDE SEQUENCE [LARGE SCALE GENOMIC DNA]</scope>
    <source>
        <strain evidence="2">DSM 13966</strain>
    </source>
</reference>
<dbReference type="InterPro" id="IPR032585">
    <property type="entry name" value="DUF4912"/>
</dbReference>
<organism evidence="1 2">
    <name type="scientific">Mesobacillus subterraneus</name>
    <dbReference type="NCBI Taxonomy" id="285983"/>
    <lineage>
        <taxon>Bacteria</taxon>
        <taxon>Bacillati</taxon>
        <taxon>Bacillota</taxon>
        <taxon>Bacilli</taxon>
        <taxon>Bacillales</taxon>
        <taxon>Bacillaceae</taxon>
        <taxon>Mesobacillus</taxon>
    </lineage>
</organism>
<sequence>MVWGCSVTKGSFNTKKIKDHLVAKILSPGKLYVYWQLLDDKIRFVSHYFNLEDEQPGLILRLYDRTSNKLLQEVFIRPEVKSWLFKGIKPDCNFLVELGMYRAGNQFFPLLRSNPIMQNPGSAHIASGPQGVPGWVGKVSTYTYYEDLEGSSRK</sequence>
<dbReference type="OrthoDB" id="9812700at2"/>
<dbReference type="AlphaFoldDB" id="A0A427TSN3"/>
<comment type="caution">
    <text evidence="1">The sequence shown here is derived from an EMBL/GenBank/DDBJ whole genome shotgun (WGS) entry which is preliminary data.</text>
</comment>
<evidence type="ECO:0000313" key="2">
    <source>
        <dbReference type="Proteomes" id="UP000279911"/>
    </source>
</evidence>
<dbReference type="EMBL" id="RSFW01000012">
    <property type="protein sequence ID" value="RSD27448.1"/>
    <property type="molecule type" value="Genomic_DNA"/>
</dbReference>
<proteinExistence type="predicted"/>
<gene>
    <name evidence="1" type="ORF">EJA10_10245</name>
</gene>
<accession>A0A427TSN3</accession>
<dbReference type="Proteomes" id="UP000279911">
    <property type="component" value="Unassembled WGS sequence"/>
</dbReference>
<evidence type="ECO:0000313" key="1">
    <source>
        <dbReference type="EMBL" id="RSD27448.1"/>
    </source>
</evidence>